<dbReference type="GO" id="GO:0004713">
    <property type="term" value="F:protein tyrosine kinase activity"/>
    <property type="evidence" value="ECO:0007669"/>
    <property type="project" value="TreeGrafter"/>
</dbReference>
<feature type="transmembrane region" description="Helical" evidence="2">
    <location>
        <begin position="161"/>
        <end position="183"/>
    </location>
</feature>
<dbReference type="InterPro" id="IPR050445">
    <property type="entry name" value="Bact_polysacc_biosynth/exp"/>
</dbReference>
<dbReference type="OrthoDB" id="3816756at2"/>
<dbReference type="GO" id="GO:0005886">
    <property type="term" value="C:plasma membrane"/>
    <property type="evidence" value="ECO:0007669"/>
    <property type="project" value="TreeGrafter"/>
</dbReference>
<keyword evidence="2" id="KW-0812">Transmembrane</keyword>
<organism evidence="3 4">
    <name type="scientific">Kribbella caucasensis</name>
    <dbReference type="NCBI Taxonomy" id="2512215"/>
    <lineage>
        <taxon>Bacteria</taxon>
        <taxon>Bacillati</taxon>
        <taxon>Actinomycetota</taxon>
        <taxon>Actinomycetes</taxon>
        <taxon>Propionibacteriales</taxon>
        <taxon>Kribbellaceae</taxon>
        <taxon>Kribbella</taxon>
    </lineage>
</organism>
<comment type="caution">
    <text evidence="3">The sequence shown here is derived from an EMBL/GenBank/DDBJ whole genome shotgun (WGS) entry which is preliminary data.</text>
</comment>
<dbReference type="RefSeq" id="WP_133800971.1">
    <property type="nucleotide sequence ID" value="NZ_SNWQ01000007.1"/>
</dbReference>
<dbReference type="InterPro" id="IPR027417">
    <property type="entry name" value="P-loop_NTPase"/>
</dbReference>
<accession>A0A4V3CA20</accession>
<keyword evidence="4" id="KW-1185">Reference proteome</keyword>
<keyword evidence="2" id="KW-0472">Membrane</keyword>
<reference evidence="3 4" key="1">
    <citation type="submission" date="2019-03" db="EMBL/GenBank/DDBJ databases">
        <title>Genomic Encyclopedia of Type Strains, Phase III (KMG-III): the genomes of soil and plant-associated and newly described type strains.</title>
        <authorList>
            <person name="Whitman W."/>
        </authorList>
    </citation>
    <scope>NUCLEOTIDE SEQUENCE [LARGE SCALE GENOMIC DNA]</scope>
    <source>
        <strain evidence="3 4">VKM Ac-2527</strain>
    </source>
</reference>
<dbReference type="PANTHER" id="PTHR32309:SF13">
    <property type="entry name" value="FERRIC ENTEROBACTIN TRANSPORT PROTEIN FEPE"/>
    <property type="match status" value="1"/>
</dbReference>
<keyword evidence="2" id="KW-1133">Transmembrane helix</keyword>
<dbReference type="Gene3D" id="3.40.50.300">
    <property type="entry name" value="P-loop containing nucleotide triphosphate hydrolases"/>
    <property type="match status" value="1"/>
</dbReference>
<feature type="region of interest" description="Disordered" evidence="1">
    <location>
        <begin position="433"/>
        <end position="454"/>
    </location>
</feature>
<dbReference type="Proteomes" id="UP000295388">
    <property type="component" value="Unassembled WGS sequence"/>
</dbReference>
<protein>
    <submittedName>
        <fullName evidence="3">Mrp family chromosome partitioning ATPase</fullName>
    </submittedName>
</protein>
<gene>
    <name evidence="3" type="ORF">EV643_107185</name>
</gene>
<name>A0A4V3CA20_9ACTN</name>
<dbReference type="SUPFAM" id="SSF52540">
    <property type="entry name" value="P-loop containing nucleoside triphosphate hydrolases"/>
    <property type="match status" value="1"/>
</dbReference>
<evidence type="ECO:0000256" key="1">
    <source>
        <dbReference type="SAM" id="MobiDB-lite"/>
    </source>
</evidence>
<evidence type="ECO:0000256" key="2">
    <source>
        <dbReference type="SAM" id="Phobius"/>
    </source>
</evidence>
<proteinExistence type="predicted"/>
<evidence type="ECO:0000313" key="3">
    <source>
        <dbReference type="EMBL" id="TDO48556.1"/>
    </source>
</evidence>
<evidence type="ECO:0000313" key="4">
    <source>
        <dbReference type="Proteomes" id="UP000295388"/>
    </source>
</evidence>
<dbReference type="AlphaFoldDB" id="A0A4V3CA20"/>
<sequence>MSRFAQRMPGSRGIVLSYLWVIVAVTLLTVVAAGATALTRPAEYRATAQVVVHADTSQNSAAIPDMGTEREVANSGIVAATAAKTLATDVTTATKGLSVTVPVDAKVLVFKYSAPTQVEALRGATAFTRAYVDYRNLRRSTRLAEVISPATVPDKPQQANLALVIGVGLVLGLMLGIGFVFVWDRVRGRLRGAADVERQTGLGVLAHVPAVREQQLPLTPANALPSPSREVFGYLVAHFSTLTTRGKGASVLVTSPSAGAGRTTVAARLAIAMAATGRDVVLIGGDLGLPDVHTLFGLPLIPGLTDVLADSAKQERAVQATAFVDLRVLPSGTPRTSGWFNAEDLELLIQGLSKRAFVVIDGPVAGSADAALLAGRTDHVLLVVDAQRGTRSAAAEAVAALSGVGGNLVGCVTTAPHPRKFLRLRRTTAVRVPPRPAEGLAPDADQVETEHVSK</sequence>
<dbReference type="EMBL" id="SNWQ01000007">
    <property type="protein sequence ID" value="TDO48556.1"/>
    <property type="molecule type" value="Genomic_DNA"/>
</dbReference>
<dbReference type="PANTHER" id="PTHR32309">
    <property type="entry name" value="TYROSINE-PROTEIN KINASE"/>
    <property type="match status" value="1"/>
</dbReference>